<keyword evidence="1" id="KW-0732">Signal</keyword>
<name>A0A1T1GQ80_9GAMM</name>
<gene>
    <name evidence="2" type="ORF">B1202_16065</name>
</gene>
<feature type="chain" id="PRO_5012549329" evidence="1">
    <location>
        <begin position="29"/>
        <end position="216"/>
    </location>
</feature>
<sequence>MRIFNKRSPGMKKLLLLSSMAFTLQLSANTNAGIAPEVKPVKNKAGVSLKKMVSEKCLDKLIVSDDGNISLPSECNSSFSELYAHDQNFRAKVGQAFKVSPFDGRFFDIESPAEITEPAGDNDLTWSVLLETVSREKGISAQVFAVPNINELTVIITDTGSGNKKCSYGIYGDIQERNESFSLASLYIKNIQGAFQGCKLLTKVPNLSGYDGLANQ</sequence>
<accession>A0A1T1GQ80</accession>
<organism evidence="2 3">
    <name type="scientific">Acinetobacter amyesii</name>
    <dbReference type="NCBI Taxonomy" id="2942470"/>
    <lineage>
        <taxon>Bacteria</taxon>
        <taxon>Pseudomonadati</taxon>
        <taxon>Pseudomonadota</taxon>
        <taxon>Gammaproteobacteria</taxon>
        <taxon>Moraxellales</taxon>
        <taxon>Moraxellaceae</taxon>
        <taxon>Acinetobacter</taxon>
    </lineage>
</organism>
<evidence type="ECO:0000313" key="2">
    <source>
        <dbReference type="EMBL" id="OOV79665.1"/>
    </source>
</evidence>
<dbReference type="Proteomes" id="UP000191160">
    <property type="component" value="Unassembled WGS sequence"/>
</dbReference>
<proteinExistence type="predicted"/>
<dbReference type="AlphaFoldDB" id="A0A1T1GQ80"/>
<protein>
    <submittedName>
        <fullName evidence="2">Uncharacterized protein</fullName>
    </submittedName>
</protein>
<evidence type="ECO:0000313" key="3">
    <source>
        <dbReference type="Proteomes" id="UP000191160"/>
    </source>
</evidence>
<keyword evidence="3" id="KW-1185">Reference proteome</keyword>
<evidence type="ECO:0000256" key="1">
    <source>
        <dbReference type="SAM" id="SignalP"/>
    </source>
</evidence>
<dbReference type="EMBL" id="MVKX01000013">
    <property type="protein sequence ID" value="OOV79665.1"/>
    <property type="molecule type" value="Genomic_DNA"/>
</dbReference>
<reference evidence="2 3" key="1">
    <citation type="submission" date="2017-02" db="EMBL/GenBank/DDBJ databases">
        <title>Acinetobacter sp. ANC 4945, whole genome shotgun sequencing project.</title>
        <authorList>
            <person name="Radolfova-Krizova L."/>
            <person name="Al Atrouni A."/>
            <person name="Nemec A."/>
        </authorList>
    </citation>
    <scope>NUCLEOTIDE SEQUENCE [LARGE SCALE GENOMIC DNA]</scope>
    <source>
        <strain evidence="2 3">ANC 4945</strain>
    </source>
</reference>
<comment type="caution">
    <text evidence="2">The sequence shown here is derived from an EMBL/GenBank/DDBJ whole genome shotgun (WGS) entry which is preliminary data.</text>
</comment>
<feature type="signal peptide" evidence="1">
    <location>
        <begin position="1"/>
        <end position="28"/>
    </location>
</feature>